<dbReference type="HAMAP" id="MF_00021">
    <property type="entry name" value="ThiI"/>
    <property type="match status" value="1"/>
</dbReference>
<dbReference type="NCBIfam" id="TIGR00342">
    <property type="entry name" value="tRNA uracil 4-sulfurtransferase ThiI"/>
    <property type="match status" value="1"/>
</dbReference>
<accession>A0ABT3BPM7</accession>
<reference evidence="11 12" key="1">
    <citation type="journal article" date="2020" name="Int. J. Syst. Evol. Microbiol.">
        <title>Ureaplasma miroungigenitalium sp. nov. isolated from northern elephant seals (Mirounga angustirostris) and Ureaplasma zalophigenitalium sp. nov. isolated from California sea lions (Zalophus californianus).</title>
        <authorList>
            <person name="Volokhov D.V."/>
            <person name="Gulland F.M."/>
            <person name="Gao Y."/>
            <person name="Chizhikov V.E."/>
        </authorList>
    </citation>
    <scope>NUCLEOTIDE SEQUENCE [LARGE SCALE GENOMIC DNA]</scope>
    <source>
        <strain evidence="11 12">CSL7644-GEN</strain>
    </source>
</reference>
<dbReference type="CDD" id="cd01712">
    <property type="entry name" value="PPase_ThiI"/>
    <property type="match status" value="1"/>
</dbReference>
<comment type="catalytic activity">
    <reaction evidence="9">
        <text>[ThiI sulfur-carrier protein]-S-sulfanyl-L-cysteine + a uridine in tRNA + 2 reduced [2Fe-2S]-[ferredoxin] + ATP + H(+) = [ThiI sulfur-carrier protein]-L-cysteine + a 4-thiouridine in tRNA + 2 oxidized [2Fe-2S]-[ferredoxin] + AMP + diphosphate</text>
        <dbReference type="Rhea" id="RHEA:24176"/>
        <dbReference type="Rhea" id="RHEA-COMP:10000"/>
        <dbReference type="Rhea" id="RHEA-COMP:10001"/>
        <dbReference type="Rhea" id="RHEA-COMP:13337"/>
        <dbReference type="Rhea" id="RHEA-COMP:13338"/>
        <dbReference type="Rhea" id="RHEA-COMP:13339"/>
        <dbReference type="Rhea" id="RHEA-COMP:13340"/>
        <dbReference type="ChEBI" id="CHEBI:15378"/>
        <dbReference type="ChEBI" id="CHEBI:29950"/>
        <dbReference type="ChEBI" id="CHEBI:30616"/>
        <dbReference type="ChEBI" id="CHEBI:33019"/>
        <dbReference type="ChEBI" id="CHEBI:33737"/>
        <dbReference type="ChEBI" id="CHEBI:33738"/>
        <dbReference type="ChEBI" id="CHEBI:61963"/>
        <dbReference type="ChEBI" id="CHEBI:65315"/>
        <dbReference type="ChEBI" id="CHEBI:136798"/>
        <dbReference type="ChEBI" id="CHEBI:456215"/>
        <dbReference type="EC" id="2.8.1.4"/>
    </reaction>
</comment>
<evidence type="ECO:0000256" key="5">
    <source>
        <dbReference type="ARBA" id="ARBA00022741"/>
    </source>
</evidence>
<dbReference type="Gene3D" id="3.30.2130.30">
    <property type="match status" value="1"/>
</dbReference>
<evidence type="ECO:0000256" key="7">
    <source>
        <dbReference type="ARBA" id="ARBA00022884"/>
    </source>
</evidence>
<comment type="pathway">
    <text evidence="9">Cofactor biosynthesis; thiamine diphosphate biosynthesis.</text>
</comment>
<keyword evidence="7 9" id="KW-0694">RNA-binding</keyword>
<evidence type="ECO:0000256" key="3">
    <source>
        <dbReference type="ARBA" id="ARBA00022555"/>
    </source>
</evidence>
<comment type="subcellular location">
    <subcellularLocation>
        <location evidence="1 9">Cytoplasm</location>
    </subcellularLocation>
</comment>
<evidence type="ECO:0000259" key="10">
    <source>
        <dbReference type="PROSITE" id="PS51165"/>
    </source>
</evidence>
<evidence type="ECO:0000256" key="2">
    <source>
        <dbReference type="ARBA" id="ARBA00022490"/>
    </source>
</evidence>
<dbReference type="SUPFAM" id="SSF52402">
    <property type="entry name" value="Adenine nucleotide alpha hydrolases-like"/>
    <property type="match status" value="1"/>
</dbReference>
<keyword evidence="2 9" id="KW-0963">Cytoplasm</keyword>
<evidence type="ECO:0000313" key="11">
    <source>
        <dbReference type="EMBL" id="MCV3754191.1"/>
    </source>
</evidence>
<dbReference type="Pfam" id="PF02568">
    <property type="entry name" value="ThiI"/>
    <property type="match status" value="1"/>
</dbReference>
<comment type="caution">
    <text evidence="11">The sequence shown here is derived from an EMBL/GenBank/DDBJ whole genome shotgun (WGS) entry which is preliminary data.</text>
</comment>
<evidence type="ECO:0000256" key="8">
    <source>
        <dbReference type="ARBA" id="ARBA00022977"/>
    </source>
</evidence>
<keyword evidence="6 9" id="KW-0067">ATP-binding</keyword>
<keyword evidence="5 9" id="KW-0547">Nucleotide-binding</keyword>
<dbReference type="Pfam" id="PF22025">
    <property type="entry name" value="ThiI_fer"/>
    <property type="match status" value="1"/>
</dbReference>
<feature type="binding site" evidence="9">
    <location>
        <begin position="206"/>
        <end position="207"/>
    </location>
    <ligand>
        <name>ATP</name>
        <dbReference type="ChEBI" id="CHEBI:30616"/>
    </ligand>
</feature>
<dbReference type="EMBL" id="JAOXHJ010000004">
    <property type="protein sequence ID" value="MCV3754191.1"/>
    <property type="molecule type" value="Genomic_DNA"/>
</dbReference>
<evidence type="ECO:0000256" key="1">
    <source>
        <dbReference type="ARBA" id="ARBA00004496"/>
    </source>
</evidence>
<organism evidence="11 12">
    <name type="scientific">Ureaplasma zalophigenitalium</name>
    <dbReference type="NCBI Taxonomy" id="907723"/>
    <lineage>
        <taxon>Bacteria</taxon>
        <taxon>Bacillati</taxon>
        <taxon>Mycoplasmatota</taxon>
        <taxon>Mycoplasmoidales</taxon>
        <taxon>Mycoplasmoidaceae</taxon>
        <taxon>Ureaplasma</taxon>
    </lineage>
</organism>
<dbReference type="SMART" id="SM00981">
    <property type="entry name" value="THUMP"/>
    <property type="match status" value="1"/>
</dbReference>
<evidence type="ECO:0000256" key="6">
    <source>
        <dbReference type="ARBA" id="ARBA00022840"/>
    </source>
</evidence>
<dbReference type="CDD" id="cd11716">
    <property type="entry name" value="THUMP_ThiI"/>
    <property type="match status" value="1"/>
</dbReference>
<dbReference type="RefSeq" id="WP_263817994.1">
    <property type="nucleotide sequence ID" value="NZ_JAOXHJ010000004.1"/>
</dbReference>
<dbReference type="InterPro" id="IPR014729">
    <property type="entry name" value="Rossmann-like_a/b/a_fold"/>
</dbReference>
<sequence>MNKQIIYIKYGELTLKGKNRQKFVQCLGRNIKKALSEFAGLIFHIGYDFAIVDNFLNEDQTRITNILTHINGIAHFSFAYKIPKDLDVIKKTCSTILIDQNKSFKVEVKRKDKTFPIHSDELKRMIAGYILTNNKLVKVDVHNPEILINVDVNYEDCYVYYLKIEGARGLPVGINGKALVLLSGGIDSPVAARLVMKRGISVDFITFITPPHTSDKALQKVKDLTKLITMDNKLCNANLYICNFTPMLEEISHISKTNYRIILMRRYFMRIAKQIAQENKCDFLVTGESLNQVASQTTNSMKVISQAVDDFLIVRPLITFDKNEIIDLAIKYNTYATSILPYDDSCAAFAPASPTTSPKLSTVINLEQESIVIEGILESTLKNHIQKINVKE</sequence>
<dbReference type="EC" id="2.8.1.4" evidence="9"/>
<dbReference type="InterPro" id="IPR050102">
    <property type="entry name" value="tRNA_sulfurtransferase_ThiI"/>
</dbReference>
<gene>
    <name evidence="9 11" type="primary">thiI</name>
    <name evidence="11" type="ORF">OF365_02275</name>
</gene>
<dbReference type="InterPro" id="IPR054173">
    <property type="entry name" value="ThiI_fer"/>
</dbReference>
<comment type="catalytic activity">
    <reaction evidence="9">
        <text>[ThiS sulfur-carrier protein]-C-terminal Gly-Gly-AMP + S-sulfanyl-L-cysteinyl-[cysteine desulfurase] + AH2 = [ThiS sulfur-carrier protein]-C-terminal-Gly-aminoethanethioate + L-cysteinyl-[cysteine desulfurase] + A + AMP + 2 H(+)</text>
        <dbReference type="Rhea" id="RHEA:43340"/>
        <dbReference type="Rhea" id="RHEA-COMP:12157"/>
        <dbReference type="Rhea" id="RHEA-COMP:12158"/>
        <dbReference type="Rhea" id="RHEA-COMP:12910"/>
        <dbReference type="Rhea" id="RHEA-COMP:19908"/>
        <dbReference type="ChEBI" id="CHEBI:13193"/>
        <dbReference type="ChEBI" id="CHEBI:15378"/>
        <dbReference type="ChEBI" id="CHEBI:17499"/>
        <dbReference type="ChEBI" id="CHEBI:29950"/>
        <dbReference type="ChEBI" id="CHEBI:61963"/>
        <dbReference type="ChEBI" id="CHEBI:90618"/>
        <dbReference type="ChEBI" id="CHEBI:232372"/>
        <dbReference type="ChEBI" id="CHEBI:456215"/>
    </reaction>
</comment>
<proteinExistence type="inferred from homology"/>
<dbReference type="PANTHER" id="PTHR43209">
    <property type="entry name" value="TRNA SULFURTRANSFERASE"/>
    <property type="match status" value="1"/>
</dbReference>
<dbReference type="InterPro" id="IPR003720">
    <property type="entry name" value="tRNA_STrfase"/>
</dbReference>
<dbReference type="InterPro" id="IPR020536">
    <property type="entry name" value="ThiI_AANH"/>
</dbReference>
<feature type="binding site" evidence="9">
    <location>
        <begin position="181"/>
        <end position="182"/>
    </location>
    <ligand>
        <name>ATP</name>
        <dbReference type="ChEBI" id="CHEBI:30616"/>
    </ligand>
</feature>
<dbReference type="PROSITE" id="PS51165">
    <property type="entry name" value="THUMP"/>
    <property type="match status" value="1"/>
</dbReference>
<evidence type="ECO:0000256" key="9">
    <source>
        <dbReference type="HAMAP-Rule" id="MF_00021"/>
    </source>
</evidence>
<dbReference type="SUPFAM" id="SSF143437">
    <property type="entry name" value="THUMP domain-like"/>
    <property type="match status" value="1"/>
</dbReference>
<keyword evidence="12" id="KW-1185">Reference proteome</keyword>
<dbReference type="Pfam" id="PF02926">
    <property type="entry name" value="THUMP"/>
    <property type="match status" value="1"/>
</dbReference>
<dbReference type="InterPro" id="IPR049962">
    <property type="entry name" value="THUMP_ThiI"/>
</dbReference>
<dbReference type="PANTHER" id="PTHR43209:SF1">
    <property type="entry name" value="TRNA SULFURTRANSFERASE"/>
    <property type="match status" value="1"/>
</dbReference>
<keyword evidence="4 9" id="KW-0808">Transferase</keyword>
<keyword evidence="3 9" id="KW-0820">tRNA-binding</keyword>
<keyword evidence="8 9" id="KW-0784">Thiamine biosynthesis</keyword>
<evidence type="ECO:0000313" key="12">
    <source>
        <dbReference type="Proteomes" id="UP001207252"/>
    </source>
</evidence>
<name>A0ABT3BPM7_9BACT</name>
<comment type="similarity">
    <text evidence="9">Belongs to the ThiI family.</text>
</comment>
<dbReference type="Proteomes" id="UP001207252">
    <property type="component" value="Unassembled WGS sequence"/>
</dbReference>
<dbReference type="GO" id="GO:0140741">
    <property type="term" value="F:tRNA-uracil-4 sulfurtransferase activity"/>
    <property type="evidence" value="ECO:0007669"/>
    <property type="project" value="UniProtKB-EC"/>
</dbReference>
<feature type="binding site" evidence="9">
    <location>
        <position position="287"/>
    </location>
    <ligand>
        <name>ATP</name>
        <dbReference type="ChEBI" id="CHEBI:30616"/>
    </ligand>
</feature>
<comment type="function">
    <text evidence="9">Catalyzes the ATP-dependent transfer of a sulfur to tRNA to produce 4-thiouridine in position 8 of tRNAs, which functions as a near-UV photosensor. Also catalyzes the transfer of sulfur to the sulfur carrier protein ThiS, forming ThiS-thiocarboxylate. This is a step in the synthesis of thiazole, in the thiamine biosynthesis pathway. The sulfur is donated as persulfide by IscS.</text>
</comment>
<feature type="domain" description="THUMP" evidence="10">
    <location>
        <begin position="61"/>
        <end position="163"/>
    </location>
</feature>
<feature type="binding site" evidence="9">
    <location>
        <position position="265"/>
    </location>
    <ligand>
        <name>ATP</name>
        <dbReference type="ChEBI" id="CHEBI:30616"/>
    </ligand>
</feature>
<evidence type="ECO:0000256" key="4">
    <source>
        <dbReference type="ARBA" id="ARBA00022679"/>
    </source>
</evidence>
<dbReference type="Gene3D" id="3.40.50.620">
    <property type="entry name" value="HUPs"/>
    <property type="match status" value="1"/>
</dbReference>
<protein>
    <recommendedName>
        <fullName evidence="9">Probable tRNA sulfurtransferase</fullName>
        <ecNumber evidence="9">2.8.1.4</ecNumber>
    </recommendedName>
    <alternativeName>
        <fullName evidence="9">Sulfur carrier protein ThiS sulfurtransferase</fullName>
    </alternativeName>
    <alternativeName>
        <fullName evidence="9">Thiamine biosynthesis protein ThiI</fullName>
    </alternativeName>
    <alternativeName>
        <fullName evidence="9">tRNA 4-thiouridine synthase</fullName>
    </alternativeName>
</protein>
<dbReference type="InterPro" id="IPR049961">
    <property type="entry name" value="ThiI_N"/>
</dbReference>
<feature type="binding site" evidence="9">
    <location>
        <position position="296"/>
    </location>
    <ligand>
        <name>ATP</name>
        <dbReference type="ChEBI" id="CHEBI:30616"/>
    </ligand>
</feature>
<dbReference type="InterPro" id="IPR004114">
    <property type="entry name" value="THUMP_dom"/>
</dbReference>